<keyword evidence="1" id="KW-0472">Membrane</keyword>
<keyword evidence="1" id="KW-0812">Transmembrane</keyword>
<protein>
    <submittedName>
        <fullName evidence="2">Uncharacterized protein</fullName>
    </submittedName>
</protein>
<accession>A0A4Z2IST3</accession>
<evidence type="ECO:0000313" key="2">
    <source>
        <dbReference type="EMBL" id="TNN80243.1"/>
    </source>
</evidence>
<feature type="transmembrane region" description="Helical" evidence="1">
    <location>
        <begin position="182"/>
        <end position="208"/>
    </location>
</feature>
<evidence type="ECO:0000256" key="1">
    <source>
        <dbReference type="SAM" id="Phobius"/>
    </source>
</evidence>
<dbReference type="Proteomes" id="UP000314294">
    <property type="component" value="Unassembled WGS sequence"/>
</dbReference>
<keyword evidence="3" id="KW-1185">Reference proteome</keyword>
<dbReference type="EMBL" id="SRLO01000056">
    <property type="protein sequence ID" value="TNN80243.1"/>
    <property type="molecule type" value="Genomic_DNA"/>
</dbReference>
<sequence length="228" mass="24432">MTETADGGGVARCRLALFSSSSLTTSIWPSLAAEISAVQQSCTHRQPVSVGTPIILQIQFAKRLFQCSAARGTVEALYPPAGRTRCSWKWGVAWTDRSVRVKYERRLPPTIGCNASPFLFCVGARVSTGFGRKVPGSAPSCRWLRPLLPLVTEASHVAAQKGSGTPARASAVLPRLARGHKLAALLLAVVVCAVVVRLVVLQAVLLLFGLQASRLDGEGQYHQQAEEM</sequence>
<proteinExistence type="predicted"/>
<reference evidence="2 3" key="1">
    <citation type="submission" date="2019-03" db="EMBL/GenBank/DDBJ databases">
        <title>First draft genome of Liparis tanakae, snailfish: a comprehensive survey of snailfish specific genes.</title>
        <authorList>
            <person name="Kim W."/>
            <person name="Song I."/>
            <person name="Jeong J.-H."/>
            <person name="Kim D."/>
            <person name="Kim S."/>
            <person name="Ryu S."/>
            <person name="Song J.Y."/>
            <person name="Lee S.K."/>
        </authorList>
    </citation>
    <scope>NUCLEOTIDE SEQUENCE [LARGE SCALE GENOMIC DNA]</scope>
    <source>
        <tissue evidence="2">Muscle</tissue>
    </source>
</reference>
<gene>
    <name evidence="2" type="ORF">EYF80_009568</name>
</gene>
<keyword evidence="1" id="KW-1133">Transmembrane helix</keyword>
<organism evidence="2 3">
    <name type="scientific">Liparis tanakae</name>
    <name type="common">Tanaka's snailfish</name>
    <dbReference type="NCBI Taxonomy" id="230148"/>
    <lineage>
        <taxon>Eukaryota</taxon>
        <taxon>Metazoa</taxon>
        <taxon>Chordata</taxon>
        <taxon>Craniata</taxon>
        <taxon>Vertebrata</taxon>
        <taxon>Euteleostomi</taxon>
        <taxon>Actinopterygii</taxon>
        <taxon>Neopterygii</taxon>
        <taxon>Teleostei</taxon>
        <taxon>Neoteleostei</taxon>
        <taxon>Acanthomorphata</taxon>
        <taxon>Eupercaria</taxon>
        <taxon>Perciformes</taxon>
        <taxon>Cottioidei</taxon>
        <taxon>Cottales</taxon>
        <taxon>Liparidae</taxon>
        <taxon>Liparis</taxon>
    </lineage>
</organism>
<dbReference type="AlphaFoldDB" id="A0A4Z2IST3"/>
<name>A0A4Z2IST3_9TELE</name>
<evidence type="ECO:0000313" key="3">
    <source>
        <dbReference type="Proteomes" id="UP000314294"/>
    </source>
</evidence>
<comment type="caution">
    <text evidence="2">The sequence shown here is derived from an EMBL/GenBank/DDBJ whole genome shotgun (WGS) entry which is preliminary data.</text>
</comment>